<proteinExistence type="predicted"/>
<dbReference type="Proteomes" id="UP000011087">
    <property type="component" value="Unassembled WGS sequence"/>
</dbReference>
<reference evidence="2" key="3">
    <citation type="submission" date="2015-06" db="UniProtKB">
        <authorList>
            <consortium name="EnsemblProtists"/>
        </authorList>
    </citation>
    <scope>IDENTIFICATION</scope>
</reference>
<reference evidence="3" key="2">
    <citation type="submission" date="2012-11" db="EMBL/GenBank/DDBJ databases">
        <authorList>
            <person name="Kuo A."/>
            <person name="Curtis B.A."/>
            <person name="Tanifuji G."/>
            <person name="Burki F."/>
            <person name="Gruber A."/>
            <person name="Irimia M."/>
            <person name="Maruyama S."/>
            <person name="Arias M.C."/>
            <person name="Ball S.G."/>
            <person name="Gile G.H."/>
            <person name="Hirakawa Y."/>
            <person name="Hopkins J.F."/>
            <person name="Rensing S.A."/>
            <person name="Schmutz J."/>
            <person name="Symeonidi A."/>
            <person name="Elias M."/>
            <person name="Eveleigh R.J."/>
            <person name="Herman E.K."/>
            <person name="Klute M.J."/>
            <person name="Nakayama T."/>
            <person name="Obornik M."/>
            <person name="Reyes-Prieto A."/>
            <person name="Armbrust E.V."/>
            <person name="Aves S.J."/>
            <person name="Beiko R.G."/>
            <person name="Coutinho P."/>
            <person name="Dacks J.B."/>
            <person name="Durnford D.G."/>
            <person name="Fast N.M."/>
            <person name="Green B.R."/>
            <person name="Grisdale C."/>
            <person name="Hempe F."/>
            <person name="Henrissat B."/>
            <person name="Hoppner M.P."/>
            <person name="Ishida K.-I."/>
            <person name="Kim E."/>
            <person name="Koreny L."/>
            <person name="Kroth P.G."/>
            <person name="Liu Y."/>
            <person name="Malik S.-B."/>
            <person name="Maier U.G."/>
            <person name="McRose D."/>
            <person name="Mock T."/>
            <person name="Neilson J.A."/>
            <person name="Onodera N.T."/>
            <person name="Poole A.M."/>
            <person name="Pritham E.J."/>
            <person name="Richards T.A."/>
            <person name="Rocap G."/>
            <person name="Roy S.W."/>
            <person name="Sarai C."/>
            <person name="Schaack S."/>
            <person name="Shirato S."/>
            <person name="Slamovits C.H."/>
            <person name="Spencer D.F."/>
            <person name="Suzuki S."/>
            <person name="Worden A.Z."/>
            <person name="Zauner S."/>
            <person name="Barry K."/>
            <person name="Bell C."/>
            <person name="Bharti A.K."/>
            <person name="Crow J.A."/>
            <person name="Grimwood J."/>
            <person name="Kramer R."/>
            <person name="Lindquist E."/>
            <person name="Lucas S."/>
            <person name="Salamov A."/>
            <person name="McFadden G.I."/>
            <person name="Lane C.E."/>
            <person name="Keeling P.J."/>
            <person name="Gray M.W."/>
            <person name="Grigoriev I.V."/>
            <person name="Archibald J.M."/>
        </authorList>
    </citation>
    <scope>NUCLEOTIDE SEQUENCE</scope>
    <source>
        <strain evidence="3">CCMP2712</strain>
    </source>
</reference>
<dbReference type="EnsemblProtists" id="EKX34914">
    <property type="protein sequence ID" value="EKX34914"/>
    <property type="gene ID" value="GUITHDRAFT_155633"/>
</dbReference>
<evidence type="ECO:0000313" key="2">
    <source>
        <dbReference type="EnsemblProtists" id="EKX34914"/>
    </source>
</evidence>
<dbReference type="RefSeq" id="XP_005821894.1">
    <property type="nucleotide sequence ID" value="XM_005821837.1"/>
</dbReference>
<dbReference type="PaxDb" id="55529-EKX34914"/>
<reference evidence="1 3" key="1">
    <citation type="journal article" date="2012" name="Nature">
        <title>Algal genomes reveal evolutionary mosaicism and the fate of nucleomorphs.</title>
        <authorList>
            <consortium name="DOE Joint Genome Institute"/>
            <person name="Curtis B.A."/>
            <person name="Tanifuji G."/>
            <person name="Burki F."/>
            <person name="Gruber A."/>
            <person name="Irimia M."/>
            <person name="Maruyama S."/>
            <person name="Arias M.C."/>
            <person name="Ball S.G."/>
            <person name="Gile G.H."/>
            <person name="Hirakawa Y."/>
            <person name="Hopkins J.F."/>
            <person name="Kuo A."/>
            <person name="Rensing S.A."/>
            <person name="Schmutz J."/>
            <person name="Symeonidi A."/>
            <person name="Elias M."/>
            <person name="Eveleigh R.J."/>
            <person name="Herman E.K."/>
            <person name="Klute M.J."/>
            <person name="Nakayama T."/>
            <person name="Obornik M."/>
            <person name="Reyes-Prieto A."/>
            <person name="Armbrust E.V."/>
            <person name="Aves S.J."/>
            <person name="Beiko R.G."/>
            <person name="Coutinho P."/>
            <person name="Dacks J.B."/>
            <person name="Durnford D.G."/>
            <person name="Fast N.M."/>
            <person name="Green B.R."/>
            <person name="Grisdale C.J."/>
            <person name="Hempel F."/>
            <person name="Henrissat B."/>
            <person name="Hoppner M.P."/>
            <person name="Ishida K."/>
            <person name="Kim E."/>
            <person name="Koreny L."/>
            <person name="Kroth P.G."/>
            <person name="Liu Y."/>
            <person name="Malik S.B."/>
            <person name="Maier U.G."/>
            <person name="McRose D."/>
            <person name="Mock T."/>
            <person name="Neilson J.A."/>
            <person name="Onodera N.T."/>
            <person name="Poole A.M."/>
            <person name="Pritham E.J."/>
            <person name="Richards T.A."/>
            <person name="Rocap G."/>
            <person name="Roy S.W."/>
            <person name="Sarai C."/>
            <person name="Schaack S."/>
            <person name="Shirato S."/>
            <person name="Slamovits C.H."/>
            <person name="Spencer D.F."/>
            <person name="Suzuki S."/>
            <person name="Worden A.Z."/>
            <person name="Zauner S."/>
            <person name="Barry K."/>
            <person name="Bell C."/>
            <person name="Bharti A.K."/>
            <person name="Crow J.A."/>
            <person name="Grimwood J."/>
            <person name="Kramer R."/>
            <person name="Lindquist E."/>
            <person name="Lucas S."/>
            <person name="Salamov A."/>
            <person name="McFadden G.I."/>
            <person name="Lane C.E."/>
            <person name="Keeling P.J."/>
            <person name="Gray M.W."/>
            <person name="Grigoriev I.V."/>
            <person name="Archibald J.M."/>
        </authorList>
    </citation>
    <scope>NUCLEOTIDE SEQUENCE</scope>
    <source>
        <strain evidence="1 3">CCMP2712</strain>
    </source>
</reference>
<protein>
    <submittedName>
        <fullName evidence="1 2">Uncharacterized protein</fullName>
    </submittedName>
</protein>
<name>L1IG72_GUITC</name>
<dbReference type="AlphaFoldDB" id="L1IG72"/>
<keyword evidence="3" id="KW-1185">Reference proteome</keyword>
<dbReference type="KEGG" id="gtt:GUITHDRAFT_155633"/>
<dbReference type="GeneID" id="17291615"/>
<dbReference type="HOGENOM" id="CLU_2364093_0_0_1"/>
<dbReference type="EMBL" id="JH993101">
    <property type="protein sequence ID" value="EKX34914.1"/>
    <property type="molecule type" value="Genomic_DNA"/>
</dbReference>
<sequence length="96" mass="10788">MPPALLLRFKCAPWCACVSPPVTPALLLRLRCGCKTLLIRLRCPHAPVLLLTFHHKLFPAACSVSSRLSPEHICIFQVRQLLLLFNLILMMGLVIM</sequence>
<accession>L1IG72</accession>
<evidence type="ECO:0000313" key="3">
    <source>
        <dbReference type="Proteomes" id="UP000011087"/>
    </source>
</evidence>
<organism evidence="1">
    <name type="scientific">Guillardia theta (strain CCMP2712)</name>
    <name type="common">Cryptophyte</name>
    <dbReference type="NCBI Taxonomy" id="905079"/>
    <lineage>
        <taxon>Eukaryota</taxon>
        <taxon>Cryptophyceae</taxon>
        <taxon>Pyrenomonadales</taxon>
        <taxon>Geminigeraceae</taxon>
        <taxon>Guillardia</taxon>
    </lineage>
</organism>
<gene>
    <name evidence="1" type="ORF">GUITHDRAFT_155633</name>
</gene>
<evidence type="ECO:0000313" key="1">
    <source>
        <dbReference type="EMBL" id="EKX34914.1"/>
    </source>
</evidence>